<accession>A0A3B3HQV1</accession>
<keyword evidence="3" id="KW-1185">Reference proteome</keyword>
<reference evidence="2 3" key="1">
    <citation type="journal article" date="2007" name="Nature">
        <title>The medaka draft genome and insights into vertebrate genome evolution.</title>
        <authorList>
            <person name="Kasahara M."/>
            <person name="Naruse K."/>
            <person name="Sasaki S."/>
            <person name="Nakatani Y."/>
            <person name="Qu W."/>
            <person name="Ahsan B."/>
            <person name="Yamada T."/>
            <person name="Nagayasu Y."/>
            <person name="Doi K."/>
            <person name="Kasai Y."/>
            <person name="Jindo T."/>
            <person name="Kobayashi D."/>
            <person name="Shimada A."/>
            <person name="Toyoda A."/>
            <person name="Kuroki Y."/>
            <person name="Fujiyama A."/>
            <person name="Sasaki T."/>
            <person name="Shimizu A."/>
            <person name="Asakawa S."/>
            <person name="Shimizu N."/>
            <person name="Hashimoto S."/>
            <person name="Yang J."/>
            <person name="Lee Y."/>
            <person name="Matsushima K."/>
            <person name="Sugano S."/>
            <person name="Sakaizumi M."/>
            <person name="Narita T."/>
            <person name="Ohishi K."/>
            <person name="Haga S."/>
            <person name="Ohta F."/>
            <person name="Nomoto H."/>
            <person name="Nogata K."/>
            <person name="Morishita T."/>
            <person name="Endo T."/>
            <person name="Shin-I T."/>
            <person name="Takeda H."/>
            <person name="Morishita S."/>
            <person name="Kohara Y."/>
        </authorList>
    </citation>
    <scope>NUCLEOTIDE SEQUENCE [LARGE SCALE GENOMIC DNA]</scope>
    <source>
        <strain evidence="2 3">Hd-rR</strain>
    </source>
</reference>
<evidence type="ECO:0000256" key="1">
    <source>
        <dbReference type="SAM" id="Phobius"/>
    </source>
</evidence>
<evidence type="ECO:0000313" key="2">
    <source>
        <dbReference type="Ensembl" id="ENSORLP00000033682.1"/>
    </source>
</evidence>
<keyword evidence="1" id="KW-1133">Transmembrane helix</keyword>
<dbReference type="AlphaFoldDB" id="A0A3B3HQV1"/>
<reference evidence="2" key="2">
    <citation type="submission" date="2025-08" db="UniProtKB">
        <authorList>
            <consortium name="Ensembl"/>
        </authorList>
    </citation>
    <scope>IDENTIFICATION</scope>
    <source>
        <strain evidence="2">Hd-rR</strain>
    </source>
</reference>
<feature type="transmembrane region" description="Helical" evidence="1">
    <location>
        <begin position="76"/>
        <end position="94"/>
    </location>
</feature>
<proteinExistence type="predicted"/>
<name>A0A3B3HQV1_ORYLA</name>
<keyword evidence="1" id="KW-0472">Membrane</keyword>
<organism evidence="2 3">
    <name type="scientific">Oryzias latipes</name>
    <name type="common">Japanese rice fish</name>
    <name type="synonym">Japanese killifish</name>
    <dbReference type="NCBI Taxonomy" id="8090"/>
    <lineage>
        <taxon>Eukaryota</taxon>
        <taxon>Metazoa</taxon>
        <taxon>Chordata</taxon>
        <taxon>Craniata</taxon>
        <taxon>Vertebrata</taxon>
        <taxon>Euteleostomi</taxon>
        <taxon>Actinopterygii</taxon>
        <taxon>Neopterygii</taxon>
        <taxon>Teleostei</taxon>
        <taxon>Neoteleostei</taxon>
        <taxon>Acanthomorphata</taxon>
        <taxon>Ovalentaria</taxon>
        <taxon>Atherinomorphae</taxon>
        <taxon>Beloniformes</taxon>
        <taxon>Adrianichthyidae</taxon>
        <taxon>Oryziinae</taxon>
        <taxon>Oryzias</taxon>
    </lineage>
</organism>
<protein>
    <submittedName>
        <fullName evidence="2">Uncharacterized protein</fullName>
    </submittedName>
</protein>
<feature type="transmembrane region" description="Helical" evidence="1">
    <location>
        <begin position="44"/>
        <end position="64"/>
    </location>
</feature>
<dbReference type="Proteomes" id="UP000001038">
    <property type="component" value="Chromosome 1"/>
</dbReference>
<keyword evidence="1" id="KW-0812">Transmembrane</keyword>
<dbReference type="Ensembl" id="ENSORLT00000032726.1">
    <property type="protein sequence ID" value="ENSORLP00000033682.1"/>
    <property type="gene ID" value="ENSORLG00000024284.1"/>
</dbReference>
<dbReference type="InParanoid" id="A0A3B3HQV1"/>
<sequence length="104" mass="11650">MWPLFAALTHIQTQLHPALCSPESQALAFRELTALYAAPSSQLNRYFVIFSLWLVQGFLAGLWGLYDGLFPGPHFFLFRFDATYVGTVCASLFIHSGHQQPNSS</sequence>
<reference evidence="2" key="3">
    <citation type="submission" date="2025-09" db="UniProtKB">
        <authorList>
            <consortium name="Ensembl"/>
        </authorList>
    </citation>
    <scope>IDENTIFICATION</scope>
    <source>
        <strain evidence="2">Hd-rR</strain>
    </source>
</reference>
<evidence type="ECO:0000313" key="3">
    <source>
        <dbReference type="Proteomes" id="UP000001038"/>
    </source>
</evidence>